<dbReference type="EMBL" id="OV696699">
    <property type="protein sequence ID" value="CAH1244448.1"/>
    <property type="molecule type" value="Genomic_DNA"/>
</dbReference>
<evidence type="ECO:0000256" key="1">
    <source>
        <dbReference type="SAM" id="MobiDB-lite"/>
    </source>
</evidence>
<dbReference type="GO" id="GO:0016020">
    <property type="term" value="C:membrane"/>
    <property type="evidence" value="ECO:0007669"/>
    <property type="project" value="TreeGrafter"/>
</dbReference>
<keyword evidence="3" id="KW-1185">Reference proteome</keyword>
<feature type="compositionally biased region" description="Basic and acidic residues" evidence="1">
    <location>
        <begin position="186"/>
        <end position="195"/>
    </location>
</feature>
<evidence type="ECO:0000313" key="2">
    <source>
        <dbReference type="EMBL" id="CAH1244448.1"/>
    </source>
</evidence>
<feature type="compositionally biased region" description="Basic residues" evidence="1">
    <location>
        <begin position="217"/>
        <end position="233"/>
    </location>
</feature>
<protein>
    <submittedName>
        <fullName evidence="2">Hypp7314 protein</fullName>
    </submittedName>
</protein>
<dbReference type="GO" id="GO:0050982">
    <property type="term" value="P:detection of mechanical stimulus"/>
    <property type="evidence" value="ECO:0007669"/>
    <property type="project" value="TreeGrafter"/>
</dbReference>
<dbReference type="PANTHER" id="PTHR10877:SF194">
    <property type="entry name" value="LOCATION OF VULVA DEFECTIVE 1"/>
    <property type="match status" value="1"/>
</dbReference>
<organism evidence="2 3">
    <name type="scientific">Branchiostoma lanceolatum</name>
    <name type="common">Common lancelet</name>
    <name type="synonym">Amphioxus lanceolatum</name>
    <dbReference type="NCBI Taxonomy" id="7740"/>
    <lineage>
        <taxon>Eukaryota</taxon>
        <taxon>Metazoa</taxon>
        <taxon>Chordata</taxon>
        <taxon>Cephalochordata</taxon>
        <taxon>Leptocardii</taxon>
        <taxon>Amphioxiformes</taxon>
        <taxon>Branchiostomatidae</taxon>
        <taxon>Branchiostoma</taxon>
    </lineage>
</organism>
<dbReference type="InterPro" id="IPR051223">
    <property type="entry name" value="Polycystin"/>
</dbReference>
<gene>
    <name evidence="2" type="primary">Hypp7314</name>
    <name evidence="2" type="ORF">BLAG_LOCUS7085</name>
</gene>
<dbReference type="AlphaFoldDB" id="A0A8J9YYX9"/>
<reference evidence="2" key="1">
    <citation type="submission" date="2022-01" db="EMBL/GenBank/DDBJ databases">
        <authorList>
            <person name="Braso-Vives M."/>
        </authorList>
    </citation>
    <scope>NUCLEOTIDE SEQUENCE</scope>
</reference>
<evidence type="ECO:0000313" key="3">
    <source>
        <dbReference type="Proteomes" id="UP000838412"/>
    </source>
</evidence>
<name>A0A8J9YYX9_BRALA</name>
<accession>A0A8J9YYX9</accession>
<sequence length="396" mass="44310">MFIVFMIVVFLIIMNISFTIISESFAEVHKDLYNQENDYEIVDFLLGGLKKGFRLMKSMVVAIDEDEDRVPVYIDFEPECIVERSNQLFHSIIRLYVREGFEDEDTKVVLQEMSDSGISVEDLALSVMREHQNQGGSKKVHVYREDIDVEWCPELNSDGERVFVSQPCDSEWTLRETCSTTKRAAGRSDKRDSRGLSRSKIPKSVTFDDVFTGKASPPHHGRSQKPPTVHRQKGTRDSWYIPGPGSPDNIDVVHSNSYQATAGLSSTAVSRSSTTVALTTAPTAAVKKPFGFPAAAVYVEPDEISLDDQILFDNDKEVEKGFDFPTDERDLLTPAVYVAPSNDDGWQDMYDQVTDDCSGTVEELEVVPASEMGYVMDENGGGTPDMWYSVPGEEDC</sequence>
<dbReference type="GO" id="GO:0005262">
    <property type="term" value="F:calcium channel activity"/>
    <property type="evidence" value="ECO:0007669"/>
    <property type="project" value="TreeGrafter"/>
</dbReference>
<feature type="region of interest" description="Disordered" evidence="1">
    <location>
        <begin position="179"/>
        <end position="247"/>
    </location>
</feature>
<dbReference type="PANTHER" id="PTHR10877">
    <property type="entry name" value="POLYCYSTIN FAMILY MEMBER"/>
    <property type="match status" value="1"/>
</dbReference>
<dbReference type="Proteomes" id="UP000838412">
    <property type="component" value="Chromosome 14"/>
</dbReference>
<proteinExistence type="predicted"/>